<evidence type="ECO:0000313" key="3">
    <source>
        <dbReference type="EMBL" id="TBT97117.1"/>
    </source>
</evidence>
<reference evidence="3 4" key="1">
    <citation type="submission" date="2017-12" db="EMBL/GenBank/DDBJ databases">
        <authorList>
            <person name="Pombert J.-F."/>
            <person name="Haag K.L."/>
            <person name="Ebert D."/>
        </authorList>
    </citation>
    <scope>NUCLEOTIDE SEQUENCE [LARGE SCALE GENOMIC DNA]</scope>
    <source>
        <strain evidence="3">IL-BN-2</strain>
    </source>
</reference>
<dbReference type="EMBL" id="PIXR01003167">
    <property type="protein sequence ID" value="TBT97117.1"/>
    <property type="molecule type" value="Genomic_DNA"/>
</dbReference>
<dbReference type="VEuPathDB" id="MicrosporidiaDB:CWI36_2186p0010"/>
<evidence type="ECO:0000256" key="1">
    <source>
        <dbReference type="SAM" id="MobiDB-lite"/>
    </source>
</evidence>
<sequence length="378" mass="41697">MKERIKKVLNIGLEVEEGVKGVNNIEIYKCDVIVDDEGVNRKGKGYVVIYIVGKGVLYVMWVNGCYEGDIGEYIARGVIGIIEREYSMLGGDSEGMDVSIEGNIKGVSEGMGEGGMYGNIKGVSRLDGVSNSTNTTHPVSNSTNTLHPVSNSTNTLHPVSNSTNTLHPVSNSTITLHPVSNTNPKPNHNPIYTDNTYANTLHPVSNTNPNPNSNNILICSLRKSFMEYLSVICMEKERLEITGCYNNINIPFKIFIKEYLKEYLKGVNKEGIWKCNLYEGWGVISKYTSFCRLMVILRGMHVNYKESKRVMYSGGRGEGDRDSGRGEGDRDMLVGSNKDISSNRGNKGIVLPKPNPLFNSSITNPLFNSSITNTLSTN</sequence>
<evidence type="ECO:0000259" key="2">
    <source>
        <dbReference type="Pfam" id="PF12134"/>
    </source>
</evidence>
<evidence type="ECO:0000313" key="4">
    <source>
        <dbReference type="Proteomes" id="UP000293045"/>
    </source>
</evidence>
<dbReference type="Gene3D" id="1.20.80.40">
    <property type="match status" value="1"/>
</dbReference>
<organism evidence="3 4">
    <name type="scientific">Hamiltosporidium magnivora</name>
    <dbReference type="NCBI Taxonomy" id="148818"/>
    <lineage>
        <taxon>Eukaryota</taxon>
        <taxon>Fungi</taxon>
        <taxon>Fungi incertae sedis</taxon>
        <taxon>Microsporidia</taxon>
        <taxon>Dubosqiidae</taxon>
        <taxon>Hamiltosporidium</taxon>
    </lineage>
</organism>
<feature type="domain" description="PRP8" evidence="2">
    <location>
        <begin position="217"/>
        <end position="311"/>
    </location>
</feature>
<dbReference type="InterPro" id="IPR012337">
    <property type="entry name" value="RNaseH-like_sf"/>
</dbReference>
<dbReference type="SUPFAM" id="SSF53098">
    <property type="entry name" value="Ribonuclease H-like"/>
    <property type="match status" value="1"/>
</dbReference>
<accession>A0A4Q9KR02</accession>
<feature type="non-terminal residue" evidence="3">
    <location>
        <position position="378"/>
    </location>
</feature>
<protein>
    <submittedName>
        <fullName evidence="3">PrP8 U6-snRNA-interacting domain-containing protein</fullName>
    </submittedName>
</protein>
<dbReference type="Proteomes" id="UP000293045">
    <property type="component" value="Unassembled WGS sequence"/>
</dbReference>
<dbReference type="AlphaFoldDB" id="A0A4Q9KR02"/>
<name>A0A4Q9KR02_9MICR</name>
<proteinExistence type="predicted"/>
<feature type="compositionally biased region" description="Basic and acidic residues" evidence="1">
    <location>
        <begin position="317"/>
        <end position="332"/>
    </location>
</feature>
<feature type="region of interest" description="Disordered" evidence="1">
    <location>
        <begin position="313"/>
        <end position="337"/>
    </location>
</feature>
<comment type="caution">
    <text evidence="3">The sequence shown here is derived from an EMBL/GenBank/DDBJ whole genome shotgun (WGS) entry which is preliminary data.</text>
</comment>
<dbReference type="VEuPathDB" id="MicrosporidiaDB:CWI39_3167p0010"/>
<dbReference type="InterPro" id="IPR043173">
    <property type="entry name" value="Prp8_domainIV_fingers"/>
</dbReference>
<dbReference type="Pfam" id="PF12134">
    <property type="entry name" value="PRP8_domainIV"/>
    <property type="match status" value="1"/>
</dbReference>
<gene>
    <name evidence="3" type="ORF">CWI39_3167p0010</name>
</gene>
<dbReference type="InterPro" id="IPR021983">
    <property type="entry name" value="PRP8_domainIV"/>
</dbReference>